<feature type="compositionally biased region" description="Polar residues" evidence="1">
    <location>
        <begin position="9"/>
        <end position="22"/>
    </location>
</feature>
<dbReference type="AlphaFoldDB" id="A0A6N2MRP0"/>
<organism evidence="2">
    <name type="scientific">Salix viminalis</name>
    <name type="common">Common osier</name>
    <name type="synonym">Basket willow</name>
    <dbReference type="NCBI Taxonomy" id="40686"/>
    <lineage>
        <taxon>Eukaryota</taxon>
        <taxon>Viridiplantae</taxon>
        <taxon>Streptophyta</taxon>
        <taxon>Embryophyta</taxon>
        <taxon>Tracheophyta</taxon>
        <taxon>Spermatophyta</taxon>
        <taxon>Magnoliopsida</taxon>
        <taxon>eudicotyledons</taxon>
        <taxon>Gunneridae</taxon>
        <taxon>Pentapetalae</taxon>
        <taxon>rosids</taxon>
        <taxon>fabids</taxon>
        <taxon>Malpighiales</taxon>
        <taxon>Salicaceae</taxon>
        <taxon>Saliceae</taxon>
        <taxon>Salix</taxon>
    </lineage>
</organism>
<proteinExistence type="predicted"/>
<feature type="compositionally biased region" description="Low complexity" evidence="1">
    <location>
        <begin position="53"/>
        <end position="69"/>
    </location>
</feature>
<evidence type="ECO:0000313" key="2">
    <source>
        <dbReference type="EMBL" id="VFU56214.1"/>
    </source>
</evidence>
<sequence length="69" mass="7679">MWKTKALARSTNRSSDVATIQRVSGHEMQAKAMNSTEEKRFLGDHKNIRDFRSSSSSSSSTTSTKVKIS</sequence>
<name>A0A6N2MRP0_SALVM</name>
<protein>
    <submittedName>
        <fullName evidence="2">Uncharacterized protein</fullName>
    </submittedName>
</protein>
<feature type="region of interest" description="Disordered" evidence="1">
    <location>
        <begin position="1"/>
        <end position="69"/>
    </location>
</feature>
<accession>A0A6N2MRP0</accession>
<gene>
    <name evidence="2" type="ORF">SVIM_LOCUS402683</name>
</gene>
<dbReference type="EMBL" id="CAADRP010001918">
    <property type="protein sequence ID" value="VFU56214.1"/>
    <property type="molecule type" value="Genomic_DNA"/>
</dbReference>
<feature type="compositionally biased region" description="Basic and acidic residues" evidence="1">
    <location>
        <begin position="36"/>
        <end position="52"/>
    </location>
</feature>
<evidence type="ECO:0000256" key="1">
    <source>
        <dbReference type="SAM" id="MobiDB-lite"/>
    </source>
</evidence>
<reference evidence="2" key="1">
    <citation type="submission" date="2019-03" db="EMBL/GenBank/DDBJ databases">
        <authorList>
            <person name="Mank J."/>
            <person name="Almeida P."/>
        </authorList>
    </citation>
    <scope>NUCLEOTIDE SEQUENCE</scope>
    <source>
        <strain evidence="2">78183</strain>
    </source>
</reference>